<dbReference type="InterPro" id="IPR052036">
    <property type="entry name" value="Hydrolase/PRTase-associated"/>
</dbReference>
<keyword evidence="2" id="KW-1185">Reference proteome</keyword>
<dbReference type="InterPro" id="IPR014622">
    <property type="entry name" value="UCP036794_erythomycin"/>
</dbReference>
<dbReference type="PANTHER" id="PTHR31299">
    <property type="entry name" value="ESTERASE, PUTATIVE (AFU_ORTHOLOGUE AFUA_1G05850)-RELATED"/>
    <property type="match status" value="1"/>
</dbReference>
<dbReference type="InterPro" id="IPR007815">
    <property type="entry name" value="Emycin_Estase"/>
</dbReference>
<dbReference type="GO" id="GO:0046677">
    <property type="term" value="P:response to antibiotic"/>
    <property type="evidence" value="ECO:0007669"/>
    <property type="project" value="InterPro"/>
</dbReference>
<dbReference type="Gene3D" id="3.30.1870.10">
    <property type="entry name" value="EreA-like, domain 2"/>
    <property type="match status" value="1"/>
</dbReference>
<evidence type="ECO:0000313" key="2">
    <source>
        <dbReference type="Proteomes" id="UP000799440"/>
    </source>
</evidence>
<dbReference type="Gene3D" id="3.40.1660.10">
    <property type="entry name" value="EreA-like (biosynthetic domain)"/>
    <property type="match status" value="1"/>
</dbReference>
<sequence>MFFRKSQSVPSLSKLIAANCVPLPEIENPTFGSYCDSFANSRVVLIGDASHGTSEFYRARAAMTQRLITQHGFNIVAIEGDWPDCRTIDSHVRLHPGAVGMKHMSVFKHFPEWMWRNREMQRFVNWLRMHNGELPYDQRAGVYGLDLYSMGSSIQAVIKFLEKTNPSLAKDARRRYLCLEPWLAAPAQYGRVAMQKGYAPCESGVLEMLKQILASRLELSARQDSKEGFLDAEMNARLVRDSERYYRSMYWAENESWNLRDMHMFETLQRLLQVKGGKAVVWAHNSHLGDARATGMKDRGELNLGQLCRMIFNSRPDEVAIIGMGTHDGEVAAAENWDEDMRIMSVNHSRSDSWERVMHDTGVPSFLLDLRSGYQQEEIRTACEEEKLERFIGVIYRPDTERWSHYVRSSLSKQFDAFVWFDTTHAVEAFEVHQPEEAVERGETYPFGL</sequence>
<dbReference type="OrthoDB" id="413649at2759"/>
<dbReference type="Pfam" id="PF05139">
    <property type="entry name" value="Erythro_esteras"/>
    <property type="match status" value="1"/>
</dbReference>
<evidence type="ECO:0000313" key="1">
    <source>
        <dbReference type="EMBL" id="KAF2742738.1"/>
    </source>
</evidence>
<reference evidence="1" key="1">
    <citation type="journal article" date="2020" name="Stud. Mycol.">
        <title>101 Dothideomycetes genomes: a test case for predicting lifestyles and emergence of pathogens.</title>
        <authorList>
            <person name="Haridas S."/>
            <person name="Albert R."/>
            <person name="Binder M."/>
            <person name="Bloem J."/>
            <person name="Labutti K."/>
            <person name="Salamov A."/>
            <person name="Andreopoulos B."/>
            <person name="Baker S."/>
            <person name="Barry K."/>
            <person name="Bills G."/>
            <person name="Bluhm B."/>
            <person name="Cannon C."/>
            <person name="Castanera R."/>
            <person name="Culley D."/>
            <person name="Daum C."/>
            <person name="Ezra D."/>
            <person name="Gonzalez J."/>
            <person name="Henrissat B."/>
            <person name="Kuo A."/>
            <person name="Liang C."/>
            <person name="Lipzen A."/>
            <person name="Lutzoni F."/>
            <person name="Magnuson J."/>
            <person name="Mondo S."/>
            <person name="Nolan M."/>
            <person name="Ohm R."/>
            <person name="Pangilinan J."/>
            <person name="Park H.-J."/>
            <person name="Ramirez L."/>
            <person name="Alfaro M."/>
            <person name="Sun H."/>
            <person name="Tritt A."/>
            <person name="Yoshinaga Y."/>
            <person name="Zwiers L.-H."/>
            <person name="Turgeon B."/>
            <person name="Goodwin S."/>
            <person name="Spatafora J."/>
            <person name="Crous P."/>
            <person name="Grigoriev I."/>
        </authorList>
    </citation>
    <scope>NUCLEOTIDE SEQUENCE</scope>
    <source>
        <strain evidence="1">CBS 119925</strain>
    </source>
</reference>
<dbReference type="EMBL" id="MU006604">
    <property type="protein sequence ID" value="KAF2742738.1"/>
    <property type="molecule type" value="Genomic_DNA"/>
</dbReference>
<dbReference type="Proteomes" id="UP000799440">
    <property type="component" value="Unassembled WGS sequence"/>
</dbReference>
<accession>A0A6A6UWU2</accession>
<gene>
    <name evidence="1" type="ORF">M011DRAFT_411866</name>
</gene>
<organism evidence="1 2">
    <name type="scientific">Sporormia fimetaria CBS 119925</name>
    <dbReference type="NCBI Taxonomy" id="1340428"/>
    <lineage>
        <taxon>Eukaryota</taxon>
        <taxon>Fungi</taxon>
        <taxon>Dikarya</taxon>
        <taxon>Ascomycota</taxon>
        <taxon>Pezizomycotina</taxon>
        <taxon>Dothideomycetes</taxon>
        <taxon>Pleosporomycetidae</taxon>
        <taxon>Pleosporales</taxon>
        <taxon>Sporormiaceae</taxon>
        <taxon>Sporormia</taxon>
    </lineage>
</organism>
<dbReference type="PIRSF" id="PIRSF036794">
    <property type="entry name" value="UCP_erythr_ester"/>
    <property type="match status" value="1"/>
</dbReference>
<proteinExistence type="predicted"/>
<dbReference type="AlphaFoldDB" id="A0A6A6UWU2"/>
<name>A0A6A6UWU2_9PLEO</name>
<dbReference type="PANTHER" id="PTHR31299:SF0">
    <property type="entry name" value="ESTERASE, PUTATIVE (AFU_ORTHOLOGUE AFUA_1G05850)-RELATED"/>
    <property type="match status" value="1"/>
</dbReference>
<protein>
    <submittedName>
        <fullName evidence="1">Erythromycin esterase</fullName>
    </submittedName>
</protein>
<dbReference type="SUPFAM" id="SSF159501">
    <property type="entry name" value="EreA/ChaN-like"/>
    <property type="match status" value="1"/>
</dbReference>
<dbReference type="CDD" id="cd14728">
    <property type="entry name" value="Ere-like"/>
    <property type="match status" value="1"/>
</dbReference>